<evidence type="ECO:0000313" key="3">
    <source>
        <dbReference type="EMBL" id="NYG56531.1"/>
    </source>
</evidence>
<dbReference type="EMBL" id="JACCAC010000001">
    <property type="protein sequence ID" value="NYG56531.1"/>
    <property type="molecule type" value="Genomic_DNA"/>
</dbReference>
<dbReference type="Proteomes" id="UP000544110">
    <property type="component" value="Unassembled WGS sequence"/>
</dbReference>
<gene>
    <name evidence="3" type="ORF">BJ989_002835</name>
</gene>
<evidence type="ECO:0000313" key="4">
    <source>
        <dbReference type="Proteomes" id="UP000544110"/>
    </source>
</evidence>
<name>A0A7Y9UNJ5_9ACTN</name>
<evidence type="ECO:0000256" key="1">
    <source>
        <dbReference type="SAM" id="MobiDB-lite"/>
    </source>
</evidence>
<keyword evidence="4" id="KW-1185">Reference proteome</keyword>
<feature type="region of interest" description="Disordered" evidence="1">
    <location>
        <begin position="91"/>
        <end position="125"/>
    </location>
</feature>
<dbReference type="PROSITE" id="PS51318">
    <property type="entry name" value="TAT"/>
    <property type="match status" value="1"/>
</dbReference>
<dbReference type="RefSeq" id="WP_179518766.1">
    <property type="nucleotide sequence ID" value="NZ_JACCAC010000001.1"/>
</dbReference>
<sequence>MTTHADRPARSLRARRGAVVGLATGAALALLAPVAPAAADVPEGWSNPDEVGAGPFLLVLVGAPFALALLIALAVYVPALVRGEKVTPGPVQVEDQWFGGPRPGARELAGPDDETSQAGGAGARW</sequence>
<proteinExistence type="predicted"/>
<comment type="caution">
    <text evidence="3">The sequence shown here is derived from an EMBL/GenBank/DDBJ whole genome shotgun (WGS) entry which is preliminary data.</text>
</comment>
<feature type="transmembrane region" description="Helical" evidence="2">
    <location>
        <begin position="55"/>
        <end position="77"/>
    </location>
</feature>
<dbReference type="AlphaFoldDB" id="A0A7Y9UNJ5"/>
<dbReference type="InterPro" id="IPR006311">
    <property type="entry name" value="TAT_signal"/>
</dbReference>
<keyword evidence="2" id="KW-0812">Transmembrane</keyword>
<keyword evidence="2" id="KW-1133">Transmembrane helix</keyword>
<keyword evidence="2" id="KW-0472">Membrane</keyword>
<organism evidence="3 4">
    <name type="scientific">Nocardioides perillae</name>
    <dbReference type="NCBI Taxonomy" id="1119534"/>
    <lineage>
        <taxon>Bacteria</taxon>
        <taxon>Bacillati</taxon>
        <taxon>Actinomycetota</taxon>
        <taxon>Actinomycetes</taxon>
        <taxon>Propionibacteriales</taxon>
        <taxon>Nocardioidaceae</taxon>
        <taxon>Nocardioides</taxon>
    </lineage>
</organism>
<protein>
    <submittedName>
        <fullName evidence="3">Uncharacterized protein</fullName>
    </submittedName>
</protein>
<reference evidence="3 4" key="1">
    <citation type="submission" date="2020-07" db="EMBL/GenBank/DDBJ databases">
        <title>Sequencing the genomes of 1000 actinobacteria strains.</title>
        <authorList>
            <person name="Klenk H.-P."/>
        </authorList>
    </citation>
    <scope>NUCLEOTIDE SEQUENCE [LARGE SCALE GENOMIC DNA]</scope>
    <source>
        <strain evidence="3 4">DSM 24552</strain>
    </source>
</reference>
<accession>A0A7Y9UNJ5</accession>
<evidence type="ECO:0000256" key="2">
    <source>
        <dbReference type="SAM" id="Phobius"/>
    </source>
</evidence>